<keyword evidence="3" id="KW-0520">NAD</keyword>
<feature type="active site" evidence="5">
    <location>
        <position position="245"/>
    </location>
</feature>
<evidence type="ECO:0000313" key="9">
    <source>
        <dbReference type="EMBL" id="NII08193.1"/>
    </source>
</evidence>
<sequence>MQDILSRQRHAQYTEGTPGAAVRIDRLDRAIGILVDHAREIADALREDFGHRSIEGSLITDVAASIEPLKHARRHVRHWMRRERRAVTPAALALLGARAWVDYQPKGVVGVIAPWNFPFNLTFSPLAGILAAGNRAMIKPSEFTPRSSALMQSMVAKAFDPAELVVVTGDQSVGEAFAALPFDHLLFTGATQVAKHVMRAAATNLVPVTLELGGKSPAIIGPDADLDMAADRLLFGKTLNAGQICVAPDYALVPQEKVDALVAALAAGFSRMFPSLQDKGDYTSIISDRHLERLQDYLADAREKGAVVRSLHPATEIVRERRLPMHVVLEPSDDMRVMQEEIFGPILPIIGYDRLEDAIAHVNARPRPLALYYFGNDRAMQEKVLSGIVAGGITLNDTVMHLTMDNLPFGGTGSSGMGAYHGFDGFRTFSHARGVYQQGWFDTGRLLRPPYGKLVARLLKAKITR</sequence>
<dbReference type="SUPFAM" id="SSF53720">
    <property type="entry name" value="ALDH-like"/>
    <property type="match status" value="1"/>
</dbReference>
<dbReference type="InterPro" id="IPR015590">
    <property type="entry name" value="Aldehyde_DH_dom"/>
</dbReference>
<proteinExistence type="inferred from homology"/>
<dbReference type="PROSITE" id="PS00687">
    <property type="entry name" value="ALDEHYDE_DEHYDR_GLU"/>
    <property type="match status" value="1"/>
</dbReference>
<evidence type="ECO:0000256" key="5">
    <source>
        <dbReference type="PIRSR" id="PIRSR036492-1"/>
    </source>
</evidence>
<evidence type="ECO:0000259" key="8">
    <source>
        <dbReference type="Pfam" id="PF00171"/>
    </source>
</evidence>
<name>A0A7X5ZJP1_9GAMM</name>
<dbReference type="Gene3D" id="3.40.605.10">
    <property type="entry name" value="Aldehyde Dehydrogenase, Chain A, domain 1"/>
    <property type="match status" value="1"/>
</dbReference>
<dbReference type="Gene3D" id="3.40.309.10">
    <property type="entry name" value="Aldehyde Dehydrogenase, Chain A, domain 2"/>
    <property type="match status" value="1"/>
</dbReference>
<keyword evidence="2 4" id="KW-0560">Oxidoreductase</keyword>
<dbReference type="Proteomes" id="UP000490980">
    <property type="component" value="Unassembled WGS sequence"/>
</dbReference>
<dbReference type="InterPro" id="IPR029510">
    <property type="entry name" value="Ald_DH_CS_GLU"/>
</dbReference>
<dbReference type="GO" id="GO:0006081">
    <property type="term" value="P:aldehyde metabolic process"/>
    <property type="evidence" value="ECO:0007669"/>
    <property type="project" value="InterPro"/>
</dbReference>
<feature type="active site" evidence="5 6">
    <location>
        <position position="211"/>
    </location>
</feature>
<feature type="domain" description="Aldehyde dehydrogenase" evidence="8">
    <location>
        <begin position="21"/>
        <end position="432"/>
    </location>
</feature>
<evidence type="ECO:0000313" key="10">
    <source>
        <dbReference type="Proteomes" id="UP000490980"/>
    </source>
</evidence>
<dbReference type="EMBL" id="JAARLZ010000010">
    <property type="protein sequence ID" value="NII08193.1"/>
    <property type="molecule type" value="Genomic_DNA"/>
</dbReference>
<comment type="caution">
    <text evidence="9">The sequence shown here is derived from an EMBL/GenBank/DDBJ whole genome shotgun (WGS) entry which is preliminary data.</text>
</comment>
<dbReference type="RefSeq" id="WP_166950703.1">
    <property type="nucleotide sequence ID" value="NZ_JAARLZ010000010.1"/>
</dbReference>
<dbReference type="AlphaFoldDB" id="A0A7X5ZJP1"/>
<dbReference type="PIRSF" id="PIRSF036492">
    <property type="entry name" value="ALDH"/>
    <property type="match status" value="1"/>
</dbReference>
<organism evidence="9 10">
    <name type="scientific">Luteibacter anthropi</name>
    <dbReference type="NCBI Taxonomy" id="564369"/>
    <lineage>
        <taxon>Bacteria</taxon>
        <taxon>Pseudomonadati</taxon>
        <taxon>Pseudomonadota</taxon>
        <taxon>Gammaproteobacteria</taxon>
        <taxon>Lysobacterales</taxon>
        <taxon>Rhodanobacteraceae</taxon>
        <taxon>Luteibacter</taxon>
    </lineage>
</organism>
<protein>
    <recommendedName>
        <fullName evidence="4">Aldehyde dehydrogenase</fullName>
    </recommendedName>
</protein>
<reference evidence="9 10" key="1">
    <citation type="submission" date="2020-03" db="EMBL/GenBank/DDBJ databases">
        <authorList>
            <person name="Lai Q."/>
        </authorList>
    </citation>
    <scope>NUCLEOTIDE SEQUENCE [LARGE SCALE GENOMIC DNA]</scope>
    <source>
        <strain evidence="9 10">CCUG 25036</strain>
    </source>
</reference>
<keyword evidence="10" id="KW-1185">Reference proteome</keyword>
<evidence type="ECO:0000256" key="6">
    <source>
        <dbReference type="PROSITE-ProRule" id="PRU10007"/>
    </source>
</evidence>
<evidence type="ECO:0000256" key="4">
    <source>
        <dbReference type="PIRNR" id="PIRNR036492"/>
    </source>
</evidence>
<dbReference type="InterPro" id="IPR016162">
    <property type="entry name" value="Ald_DH_N"/>
</dbReference>
<dbReference type="Pfam" id="PF00171">
    <property type="entry name" value="Aldedh"/>
    <property type="match status" value="1"/>
</dbReference>
<dbReference type="InterPro" id="IPR016161">
    <property type="entry name" value="Ald_DH/histidinol_DH"/>
</dbReference>
<evidence type="ECO:0000256" key="2">
    <source>
        <dbReference type="ARBA" id="ARBA00023002"/>
    </source>
</evidence>
<evidence type="ECO:0000256" key="1">
    <source>
        <dbReference type="ARBA" id="ARBA00009986"/>
    </source>
</evidence>
<dbReference type="InterPro" id="IPR012394">
    <property type="entry name" value="Aldehyde_DH_NAD(P)"/>
</dbReference>
<comment type="similarity">
    <text evidence="1 4 7">Belongs to the aldehyde dehydrogenase family.</text>
</comment>
<evidence type="ECO:0000256" key="7">
    <source>
        <dbReference type="RuleBase" id="RU003345"/>
    </source>
</evidence>
<dbReference type="InterPro" id="IPR016163">
    <property type="entry name" value="Ald_DH_C"/>
</dbReference>
<dbReference type="PANTHER" id="PTHR43570">
    <property type="entry name" value="ALDEHYDE DEHYDROGENASE"/>
    <property type="match status" value="1"/>
</dbReference>
<dbReference type="GO" id="GO:0004029">
    <property type="term" value="F:aldehyde dehydrogenase (NAD+) activity"/>
    <property type="evidence" value="ECO:0007669"/>
    <property type="project" value="TreeGrafter"/>
</dbReference>
<dbReference type="CDD" id="cd07133">
    <property type="entry name" value="ALDH_CALDH_CalB"/>
    <property type="match status" value="1"/>
</dbReference>
<accession>A0A7X5ZJP1</accession>
<dbReference type="PANTHER" id="PTHR43570:SF20">
    <property type="entry name" value="ALDEHYDE DEHYDROGENASE ALDX-RELATED"/>
    <property type="match status" value="1"/>
</dbReference>
<evidence type="ECO:0000256" key="3">
    <source>
        <dbReference type="ARBA" id="ARBA00023027"/>
    </source>
</evidence>
<dbReference type="GO" id="GO:0005737">
    <property type="term" value="C:cytoplasm"/>
    <property type="evidence" value="ECO:0007669"/>
    <property type="project" value="TreeGrafter"/>
</dbReference>
<gene>
    <name evidence="9" type="ORF">HBF25_17550</name>
</gene>